<dbReference type="PANTHER" id="PTHR46390">
    <property type="entry name" value="MANNOSE-1-PHOSPHATE GUANYLYLTRANSFERASE"/>
    <property type="match status" value="1"/>
</dbReference>
<organism evidence="13 14">
    <name type="scientific">Cupriavidus necator</name>
    <name type="common">Alcaligenes eutrophus</name>
    <name type="synonym">Ralstonia eutropha</name>
    <dbReference type="NCBI Taxonomy" id="106590"/>
    <lineage>
        <taxon>Bacteria</taxon>
        <taxon>Pseudomonadati</taxon>
        <taxon>Pseudomonadota</taxon>
        <taxon>Betaproteobacteria</taxon>
        <taxon>Burkholderiales</taxon>
        <taxon>Burkholderiaceae</taxon>
        <taxon>Cupriavidus</taxon>
    </lineage>
</organism>
<evidence type="ECO:0000259" key="12">
    <source>
        <dbReference type="Pfam" id="PF22640"/>
    </source>
</evidence>
<evidence type="ECO:0000256" key="4">
    <source>
        <dbReference type="ARBA" id="ARBA00022695"/>
    </source>
</evidence>
<dbReference type="InterPro" id="IPR051161">
    <property type="entry name" value="Mannose-6P_isomerase_type2"/>
</dbReference>
<dbReference type="EMBL" id="QDHA01000123">
    <property type="protein sequence ID" value="RCJ03869.1"/>
    <property type="molecule type" value="Genomic_DNA"/>
</dbReference>
<comment type="caution">
    <text evidence="13">The sequence shown here is derived from an EMBL/GenBank/DDBJ whole genome shotgun (WGS) entry which is preliminary data.</text>
</comment>
<keyword evidence="5" id="KW-0547">Nucleotide-binding</keyword>
<dbReference type="InterPro" id="IPR014710">
    <property type="entry name" value="RmlC-like_jellyroll"/>
</dbReference>
<dbReference type="GO" id="GO:0000271">
    <property type="term" value="P:polysaccharide biosynthetic process"/>
    <property type="evidence" value="ECO:0007669"/>
    <property type="project" value="InterPro"/>
</dbReference>
<dbReference type="GO" id="GO:0016853">
    <property type="term" value="F:isomerase activity"/>
    <property type="evidence" value="ECO:0007669"/>
    <property type="project" value="UniProtKB-KW"/>
</dbReference>
<name>A0A367P7Q8_CUPNE</name>
<dbReference type="Pfam" id="PF22640">
    <property type="entry name" value="ManC_GMP_beta-helix"/>
    <property type="match status" value="1"/>
</dbReference>
<comment type="similarity">
    <text evidence="1 8">Belongs to the mannose-6-phosphate isomerase type 2 family.</text>
</comment>
<dbReference type="Gene3D" id="2.60.120.10">
    <property type="entry name" value="Jelly Rolls"/>
    <property type="match status" value="1"/>
</dbReference>
<evidence type="ECO:0000256" key="1">
    <source>
        <dbReference type="ARBA" id="ARBA00006115"/>
    </source>
</evidence>
<accession>A0A367P7Q8</accession>
<evidence type="ECO:0000256" key="5">
    <source>
        <dbReference type="ARBA" id="ARBA00022741"/>
    </source>
</evidence>
<feature type="domain" description="MannoseP isomerase/GMP-like beta-helix" evidence="12">
    <location>
        <begin position="333"/>
        <end position="376"/>
    </location>
</feature>
<dbReference type="PANTHER" id="PTHR46390:SF1">
    <property type="entry name" value="MANNOSE-1-PHOSPHATE GUANYLYLTRANSFERASE"/>
    <property type="match status" value="1"/>
</dbReference>
<dbReference type="InterPro" id="IPR054566">
    <property type="entry name" value="ManC/GMP-like_b-helix"/>
</dbReference>
<dbReference type="InterPro" id="IPR011051">
    <property type="entry name" value="RmlC_Cupin_sf"/>
</dbReference>
<dbReference type="FunFam" id="3.90.550.10:FF:000046">
    <property type="entry name" value="Mannose-1-phosphate guanylyltransferase (GDP)"/>
    <property type="match status" value="1"/>
</dbReference>
<dbReference type="InterPro" id="IPR049577">
    <property type="entry name" value="GMPP_N"/>
</dbReference>
<dbReference type="InterPro" id="IPR005835">
    <property type="entry name" value="NTP_transferase_dom"/>
</dbReference>
<evidence type="ECO:0000259" key="11">
    <source>
        <dbReference type="Pfam" id="PF01050"/>
    </source>
</evidence>
<dbReference type="FunFam" id="2.60.120.10:FF:000032">
    <property type="entry name" value="Mannose-1-phosphate guanylyltransferase/mannose-6-phosphate isomerase"/>
    <property type="match status" value="1"/>
</dbReference>
<dbReference type="NCBIfam" id="TIGR01479">
    <property type="entry name" value="GMP_PMI"/>
    <property type="match status" value="1"/>
</dbReference>
<feature type="domain" description="Mannose-6-phosphate isomerase type II C-terminal" evidence="11">
    <location>
        <begin position="384"/>
        <end position="495"/>
    </location>
</feature>
<dbReference type="CDD" id="cd02509">
    <property type="entry name" value="GDP-M1P_Guanylyltransferase"/>
    <property type="match status" value="1"/>
</dbReference>
<evidence type="ECO:0000259" key="10">
    <source>
        <dbReference type="Pfam" id="PF00483"/>
    </source>
</evidence>
<proteinExistence type="inferred from homology"/>
<dbReference type="Proteomes" id="UP000253501">
    <property type="component" value="Unassembled WGS sequence"/>
</dbReference>
<dbReference type="InterPro" id="IPR006375">
    <property type="entry name" value="Man1P_GuaTrfase/Man6P_Isoase"/>
</dbReference>
<dbReference type="EC" id="2.7.7.13" evidence="2"/>
<protein>
    <recommendedName>
        <fullName evidence="2">mannose-1-phosphate guanylyltransferase</fullName>
        <ecNumber evidence="2">2.7.7.13</ecNumber>
    </recommendedName>
</protein>
<dbReference type="GO" id="GO:0004475">
    <property type="term" value="F:mannose-1-phosphate guanylyltransferase (GTP) activity"/>
    <property type="evidence" value="ECO:0007669"/>
    <property type="project" value="UniProtKB-EC"/>
</dbReference>
<dbReference type="SUPFAM" id="SSF53448">
    <property type="entry name" value="Nucleotide-diphospho-sugar transferases"/>
    <property type="match status" value="1"/>
</dbReference>
<dbReference type="InterPro" id="IPR029044">
    <property type="entry name" value="Nucleotide-diphossugar_trans"/>
</dbReference>
<evidence type="ECO:0000256" key="9">
    <source>
        <dbReference type="SAM" id="MobiDB-lite"/>
    </source>
</evidence>
<dbReference type="Gene3D" id="3.90.550.10">
    <property type="entry name" value="Spore Coat Polysaccharide Biosynthesis Protein SpsA, Chain A"/>
    <property type="match status" value="1"/>
</dbReference>
<sequence>MAAGQADGQEENDGTRPRPQRLRLAPVVLAGGAGTRLWPLSREHYPKQLIDLVGTDSLLQATLRRLSGFNARREVVPEAIIACGEEHRFSTAEQLAKAGVEARLVVEPARRNTAPALTMAAWLAQGRGEDVILVVMPADHAILDGAAFHHAIALAAEHAERGAMVTLGVPPTRHETGYGYIRLGEALGDGAHGIARFVEKPALELAAQYVQSGQYWWNSGIFVVRATVWLQALQALQPAIYEACMAAVIGGKLQPPYFRPDCKSFLQCPSDSIDYAVMERLDQPDAPCRGVVVPLTAGWSDLGSWEAVWDATEKDVDGNAARGRVMFEGASASYAYSDGRLVACVGTSNIVVVETADAVLVADRSHVQDVKSLVERIKAQRAPEAEDHRKVRRPWGFYDSIDHGERFQVKRIVVAPGAQLSLQLHHHRAEHWVVVSGTARVTRGDESFLLAENQSAYIPLGVAHRLENPGKLPLEIIEIQSGGYLGEDDIVRMDDNYGRCG</sequence>
<dbReference type="AlphaFoldDB" id="A0A367P7Q8"/>
<dbReference type="InterPro" id="IPR001538">
    <property type="entry name" value="Man6P_isomerase-2_C"/>
</dbReference>
<keyword evidence="6" id="KW-0342">GTP-binding</keyword>
<feature type="domain" description="Nucleotidyl transferase" evidence="10">
    <location>
        <begin position="26"/>
        <end position="315"/>
    </location>
</feature>
<keyword evidence="13" id="KW-0413">Isomerase</keyword>
<evidence type="ECO:0000256" key="2">
    <source>
        <dbReference type="ARBA" id="ARBA00012387"/>
    </source>
</evidence>
<dbReference type="SUPFAM" id="SSF51182">
    <property type="entry name" value="RmlC-like cupins"/>
    <property type="match status" value="1"/>
</dbReference>
<evidence type="ECO:0000256" key="6">
    <source>
        <dbReference type="ARBA" id="ARBA00023134"/>
    </source>
</evidence>
<dbReference type="Pfam" id="PF00483">
    <property type="entry name" value="NTP_transferase"/>
    <property type="match status" value="1"/>
</dbReference>
<evidence type="ECO:0000313" key="14">
    <source>
        <dbReference type="Proteomes" id="UP000253501"/>
    </source>
</evidence>
<dbReference type="GO" id="GO:0005525">
    <property type="term" value="F:GTP binding"/>
    <property type="evidence" value="ECO:0007669"/>
    <property type="project" value="UniProtKB-KW"/>
</dbReference>
<dbReference type="Pfam" id="PF01050">
    <property type="entry name" value="MannoseP_isomer"/>
    <property type="match status" value="1"/>
</dbReference>
<dbReference type="GO" id="GO:0009298">
    <property type="term" value="P:GDP-mannose biosynthetic process"/>
    <property type="evidence" value="ECO:0007669"/>
    <property type="project" value="TreeGrafter"/>
</dbReference>
<keyword evidence="3 13" id="KW-0808">Transferase</keyword>
<dbReference type="CDD" id="cd02213">
    <property type="entry name" value="cupin_PMI_typeII_C"/>
    <property type="match status" value="1"/>
</dbReference>
<evidence type="ECO:0000256" key="8">
    <source>
        <dbReference type="RuleBase" id="RU004190"/>
    </source>
</evidence>
<keyword evidence="4 13" id="KW-0548">Nucleotidyltransferase</keyword>
<gene>
    <name evidence="13" type="ORF">DDK22_35040</name>
</gene>
<feature type="region of interest" description="Disordered" evidence="9">
    <location>
        <begin position="1"/>
        <end position="21"/>
    </location>
</feature>
<evidence type="ECO:0000256" key="7">
    <source>
        <dbReference type="ARBA" id="ARBA00047343"/>
    </source>
</evidence>
<evidence type="ECO:0000313" key="13">
    <source>
        <dbReference type="EMBL" id="RCJ03869.1"/>
    </source>
</evidence>
<evidence type="ECO:0000256" key="3">
    <source>
        <dbReference type="ARBA" id="ARBA00022679"/>
    </source>
</evidence>
<comment type="catalytic activity">
    <reaction evidence="7">
        <text>alpha-D-mannose 1-phosphate + GTP + H(+) = GDP-alpha-D-mannose + diphosphate</text>
        <dbReference type="Rhea" id="RHEA:15229"/>
        <dbReference type="ChEBI" id="CHEBI:15378"/>
        <dbReference type="ChEBI" id="CHEBI:33019"/>
        <dbReference type="ChEBI" id="CHEBI:37565"/>
        <dbReference type="ChEBI" id="CHEBI:57527"/>
        <dbReference type="ChEBI" id="CHEBI:58409"/>
        <dbReference type="EC" id="2.7.7.13"/>
    </reaction>
</comment>
<reference evidence="13 14" key="1">
    <citation type="submission" date="2018-04" db="EMBL/GenBank/DDBJ databases">
        <title>Cupriavidus necator CR12 genome sequencing and assembly.</title>
        <authorList>
            <person name="Ben Fekih I."/>
            <person name="Mazhar H.S."/>
            <person name="Bello S.K."/>
            <person name="Rensing C."/>
        </authorList>
    </citation>
    <scope>NUCLEOTIDE SEQUENCE [LARGE SCALE GENOMIC DNA]</scope>
    <source>
        <strain evidence="13 14">CR12</strain>
    </source>
</reference>